<evidence type="ECO:0000313" key="2">
    <source>
        <dbReference type="EMBL" id="KAL1836354.1"/>
    </source>
</evidence>
<feature type="compositionally biased region" description="Acidic residues" evidence="1">
    <location>
        <begin position="263"/>
        <end position="275"/>
    </location>
</feature>
<feature type="region of interest" description="Disordered" evidence="1">
    <location>
        <begin position="1"/>
        <end position="26"/>
    </location>
</feature>
<feature type="region of interest" description="Disordered" evidence="1">
    <location>
        <begin position="237"/>
        <end position="293"/>
    </location>
</feature>
<evidence type="ECO:0000313" key="3">
    <source>
        <dbReference type="Proteomes" id="UP001583172"/>
    </source>
</evidence>
<protein>
    <submittedName>
        <fullName evidence="2">Uncharacterized protein</fullName>
    </submittedName>
</protein>
<feature type="compositionally biased region" description="Basic and acidic residues" evidence="1">
    <location>
        <begin position="58"/>
        <end position="73"/>
    </location>
</feature>
<sequence length="438" mass="48334">MPHKPTMDHSPNTSPRTQPIHQNPVPLALSDYIARAAPRSDTTIDDKTAAEIRKKLEALVAEPERAPVQDKPRSPLSPQQPDEKATPPPPNPEADWPPPPPPPPADWLAIRQQLLPRKNQGKKADWIRGWSHAVSMHGDSAYCACSETIENVHHTRRKSRSSDIAGNVRAIFQRTASPSSTSNKNGPKPPPEPEICPHCSRPSSPPPSPSAAASFGSEKAFSTRKLTKRLSDLFLRVKSLRPERSPSAPKPRRRRGRRRGTGDDGDDEDDDDDDEGPHTATWPDGNYQPPWAVANAGFSPASQLFITRWRTQRIHRRITEFALSRQVVGAWRRCGGTRNSGKYYGGFPGCGSETTIVVVIRAYRLVCGASAPGICEEHVEAEESHGLAAARDDNNDDDDSAQGLGTWKQPRREETRLRSCSHSRGHRLYGQIPCVIGD</sequence>
<gene>
    <name evidence="2" type="ORF">VTJ49DRAFT_5255</name>
</gene>
<feature type="region of interest" description="Disordered" evidence="1">
    <location>
        <begin position="155"/>
        <end position="222"/>
    </location>
</feature>
<evidence type="ECO:0000256" key="1">
    <source>
        <dbReference type="SAM" id="MobiDB-lite"/>
    </source>
</evidence>
<feature type="region of interest" description="Disordered" evidence="1">
    <location>
        <begin position="58"/>
        <end position="107"/>
    </location>
</feature>
<proteinExistence type="predicted"/>
<feature type="compositionally biased region" description="Polar residues" evidence="1">
    <location>
        <begin position="9"/>
        <end position="21"/>
    </location>
</feature>
<reference evidence="2 3" key="1">
    <citation type="journal article" date="2024" name="Commun. Biol.">
        <title>Comparative genomic analysis of thermophilic fungi reveals convergent evolutionary adaptations and gene losses.</title>
        <authorList>
            <person name="Steindorff A.S."/>
            <person name="Aguilar-Pontes M.V."/>
            <person name="Robinson A.J."/>
            <person name="Andreopoulos B."/>
            <person name="LaButti K."/>
            <person name="Kuo A."/>
            <person name="Mondo S."/>
            <person name="Riley R."/>
            <person name="Otillar R."/>
            <person name="Haridas S."/>
            <person name="Lipzen A."/>
            <person name="Grimwood J."/>
            <person name="Schmutz J."/>
            <person name="Clum A."/>
            <person name="Reid I.D."/>
            <person name="Moisan M.C."/>
            <person name="Butler G."/>
            <person name="Nguyen T.T.M."/>
            <person name="Dewar K."/>
            <person name="Conant G."/>
            <person name="Drula E."/>
            <person name="Henrissat B."/>
            <person name="Hansel C."/>
            <person name="Singer S."/>
            <person name="Hutchinson M.I."/>
            <person name="de Vries R.P."/>
            <person name="Natvig D.O."/>
            <person name="Powell A.J."/>
            <person name="Tsang A."/>
            <person name="Grigoriev I.V."/>
        </authorList>
    </citation>
    <scope>NUCLEOTIDE SEQUENCE [LARGE SCALE GENOMIC DNA]</scope>
    <source>
        <strain evidence="2 3">CBS 620.91</strain>
    </source>
</reference>
<name>A0ABR3V3I6_HUMIN</name>
<dbReference type="Proteomes" id="UP001583172">
    <property type="component" value="Unassembled WGS sequence"/>
</dbReference>
<accession>A0ABR3V3I6</accession>
<feature type="region of interest" description="Disordered" evidence="1">
    <location>
        <begin position="385"/>
        <end position="408"/>
    </location>
</feature>
<feature type="compositionally biased region" description="Basic residues" evidence="1">
    <location>
        <begin position="250"/>
        <end position="259"/>
    </location>
</feature>
<organism evidence="2 3">
    <name type="scientific">Humicola insolens</name>
    <name type="common">Soft-rot fungus</name>
    <dbReference type="NCBI Taxonomy" id="85995"/>
    <lineage>
        <taxon>Eukaryota</taxon>
        <taxon>Fungi</taxon>
        <taxon>Dikarya</taxon>
        <taxon>Ascomycota</taxon>
        <taxon>Pezizomycotina</taxon>
        <taxon>Sordariomycetes</taxon>
        <taxon>Sordariomycetidae</taxon>
        <taxon>Sordariales</taxon>
        <taxon>Chaetomiaceae</taxon>
        <taxon>Mycothermus</taxon>
    </lineage>
</organism>
<keyword evidence="3" id="KW-1185">Reference proteome</keyword>
<comment type="caution">
    <text evidence="2">The sequence shown here is derived from an EMBL/GenBank/DDBJ whole genome shotgun (WGS) entry which is preliminary data.</text>
</comment>
<dbReference type="EMBL" id="JAZGSY010000424">
    <property type="protein sequence ID" value="KAL1836354.1"/>
    <property type="molecule type" value="Genomic_DNA"/>
</dbReference>
<feature type="compositionally biased region" description="Pro residues" evidence="1">
    <location>
        <begin position="86"/>
        <end position="105"/>
    </location>
</feature>